<dbReference type="EMBL" id="NESQ01000286">
    <property type="protein sequence ID" value="PUU74636.1"/>
    <property type="molecule type" value="Genomic_DNA"/>
</dbReference>
<gene>
    <name evidence="1" type="ORF">B9Z19DRAFT_1132954</name>
</gene>
<proteinExistence type="predicted"/>
<organism evidence="1 2">
    <name type="scientific">Tuber borchii</name>
    <name type="common">White truffle</name>
    <dbReference type="NCBI Taxonomy" id="42251"/>
    <lineage>
        <taxon>Eukaryota</taxon>
        <taxon>Fungi</taxon>
        <taxon>Dikarya</taxon>
        <taxon>Ascomycota</taxon>
        <taxon>Pezizomycotina</taxon>
        <taxon>Pezizomycetes</taxon>
        <taxon>Pezizales</taxon>
        <taxon>Tuberaceae</taxon>
        <taxon>Tuber</taxon>
    </lineage>
</organism>
<evidence type="ECO:0000313" key="2">
    <source>
        <dbReference type="Proteomes" id="UP000244722"/>
    </source>
</evidence>
<sequence length="419" mass="45222">MDCWPGCQEQAFYISMCGPPEAYKPEGTMEGFEGLVHIAEGAFGQTVSEEDHLDRVRKNATLVGQAVLVEALSNGQNRTDMVATGLLDDYLANNEKRPLFIALSPLSPASPRGRRQCKDRGREYWLVSSPVFPALSILAISRISPRNFITSSRITGLIICFGSGIYCIGAERLLEGLSLTVFRGPNMGLELLFSAGKRGNNGGLLGAMLDMSVQFMKRDLGIIAIAAIGALVRVPRYTWDTRGLGGTKGYGRASSAAAHRLLYTHSLRTGSGESSLTSCVAQYPESTYLAKVALQSITLANPQSPGELTSKYLIFAVGLIKARSPLHDSSPYTYAYISLDNVFYEAATGNCSDALEESGVALLLTSSNSIDSCLDSVTAPPSFTTAIGVCLYVYSVLLSYFERKVHINALLVFVVWVGF</sequence>
<reference evidence="1 2" key="1">
    <citation type="submission" date="2017-04" db="EMBL/GenBank/DDBJ databases">
        <title>Draft genome sequence of Tuber borchii Vittad., a whitish edible truffle.</title>
        <authorList>
            <consortium name="DOE Joint Genome Institute"/>
            <person name="Murat C."/>
            <person name="Kuo A."/>
            <person name="Barry K.W."/>
            <person name="Clum A."/>
            <person name="Dockter R.B."/>
            <person name="Fauchery L."/>
            <person name="Iotti M."/>
            <person name="Kohler A."/>
            <person name="Labutti K."/>
            <person name="Lindquist E.A."/>
            <person name="Lipzen A."/>
            <person name="Ohm R.A."/>
            <person name="Wang M."/>
            <person name="Grigoriev I.V."/>
            <person name="Zambonelli A."/>
            <person name="Martin F.M."/>
        </authorList>
    </citation>
    <scope>NUCLEOTIDE SEQUENCE [LARGE SCALE GENOMIC DNA]</scope>
    <source>
        <strain evidence="1 2">Tbo3840</strain>
    </source>
</reference>
<keyword evidence="2" id="KW-1185">Reference proteome</keyword>
<name>A0A2T6ZGP9_TUBBO</name>
<dbReference type="Proteomes" id="UP000244722">
    <property type="component" value="Unassembled WGS sequence"/>
</dbReference>
<comment type="caution">
    <text evidence="1">The sequence shown here is derived from an EMBL/GenBank/DDBJ whole genome shotgun (WGS) entry which is preliminary data.</text>
</comment>
<dbReference type="AlphaFoldDB" id="A0A2T6ZGP9"/>
<dbReference type="OrthoDB" id="18234at2759"/>
<protein>
    <submittedName>
        <fullName evidence="1">Uncharacterized protein</fullName>
    </submittedName>
</protein>
<evidence type="ECO:0000313" key="1">
    <source>
        <dbReference type="EMBL" id="PUU74636.1"/>
    </source>
</evidence>
<accession>A0A2T6ZGP9</accession>